<keyword evidence="2" id="KW-1185">Reference proteome</keyword>
<dbReference type="AlphaFoldDB" id="A0A6G7J2F3"/>
<reference evidence="1 2" key="1">
    <citation type="submission" date="2020-02" db="EMBL/GenBank/DDBJ databases">
        <title>Complete genome of Muricauda sp. 501str8.</title>
        <authorList>
            <person name="Dong B."/>
            <person name="Zhu S."/>
            <person name="Yang J."/>
            <person name="Chen J."/>
        </authorList>
    </citation>
    <scope>NUCLEOTIDE SEQUENCE [LARGE SCALE GENOMIC DNA]</scope>
    <source>
        <strain evidence="1 2">501str8</strain>
    </source>
</reference>
<accession>A0A6G7J2F3</accession>
<evidence type="ECO:0000313" key="2">
    <source>
        <dbReference type="Proteomes" id="UP000502928"/>
    </source>
</evidence>
<dbReference type="Proteomes" id="UP000502928">
    <property type="component" value="Chromosome"/>
</dbReference>
<dbReference type="RefSeq" id="WP_166248565.1">
    <property type="nucleotide sequence ID" value="NZ_CP049616.1"/>
</dbReference>
<proteinExistence type="predicted"/>
<gene>
    <name evidence="1" type="ORF">GVT53_10280</name>
</gene>
<protein>
    <submittedName>
        <fullName evidence="1">Uncharacterized protein</fullName>
    </submittedName>
</protein>
<organism evidence="1 2">
    <name type="scientific">Flagellimonas oceani</name>
    <dbReference type="NCBI Taxonomy" id="2698672"/>
    <lineage>
        <taxon>Bacteria</taxon>
        <taxon>Pseudomonadati</taxon>
        <taxon>Bacteroidota</taxon>
        <taxon>Flavobacteriia</taxon>
        <taxon>Flavobacteriales</taxon>
        <taxon>Flavobacteriaceae</taxon>
        <taxon>Flagellimonas</taxon>
    </lineage>
</organism>
<dbReference type="EMBL" id="CP049616">
    <property type="protein sequence ID" value="QII45051.1"/>
    <property type="molecule type" value="Genomic_DNA"/>
</dbReference>
<sequence>MEKYNIEHYTNPELSYHNSLLDKLKVGHLIYNIRQQRIVLVDTAVLEEILEYENKKEKTSEPNFVPLYLTHEWLVNVFNFEAKHMDTNGITVYTSDRNGMKVHGQRGQFFVGVTIREKINSKGWKGTHASKPPICFVNELMDYCFLLKRDMITFNEYDLAQINMLMKYNL</sequence>
<dbReference type="KEGG" id="mut:GVT53_10280"/>
<name>A0A6G7J2F3_9FLAO</name>
<evidence type="ECO:0000313" key="1">
    <source>
        <dbReference type="EMBL" id="QII45051.1"/>
    </source>
</evidence>